<dbReference type="EMBL" id="AMXI01001709">
    <property type="protein sequence ID" value="EKN36261.1"/>
    <property type="molecule type" value="Genomic_DNA"/>
</dbReference>
<evidence type="ECO:0000313" key="2">
    <source>
        <dbReference type="Proteomes" id="UP000011944"/>
    </source>
</evidence>
<name>M1ZNA4_CLOBO</name>
<protein>
    <submittedName>
        <fullName evidence="1">Uncharacterized protein</fullName>
    </submittedName>
</protein>
<proteinExistence type="predicted"/>
<evidence type="ECO:0000313" key="1">
    <source>
        <dbReference type="EMBL" id="EKN36261.1"/>
    </source>
</evidence>
<reference evidence="1 2" key="1">
    <citation type="submission" date="2012-10" db="EMBL/GenBank/DDBJ databases">
        <authorList>
            <person name="Strain E.A."/>
            <person name="Brown E."/>
            <person name="Allard M.W."/>
            <person name="Gonzalez-Escalona N."/>
            <person name="Timme R."/>
        </authorList>
    </citation>
    <scope>NUCLEOTIDE SEQUENCE [LARGE SCALE GENOMIC DNA]</scope>
    <source>
        <strain evidence="1 2">CFSAN001627</strain>
    </source>
</reference>
<comment type="caution">
    <text evidence="1">The sequence shown here is derived from an EMBL/GenBank/DDBJ whole genome shotgun (WGS) entry which is preliminary data.</text>
</comment>
<dbReference type="Proteomes" id="UP000011944">
    <property type="component" value="Unassembled WGS sequence"/>
</dbReference>
<organism evidence="1 2">
    <name type="scientific">Clostridium botulinum CFSAN001627</name>
    <dbReference type="NCBI Taxonomy" id="1232189"/>
    <lineage>
        <taxon>Bacteria</taxon>
        <taxon>Bacillati</taxon>
        <taxon>Bacillota</taxon>
        <taxon>Clostridia</taxon>
        <taxon>Eubacteriales</taxon>
        <taxon>Clostridiaceae</taxon>
        <taxon>Clostridium</taxon>
    </lineage>
</organism>
<dbReference type="AlphaFoldDB" id="M1ZNA4"/>
<dbReference type="PATRIC" id="fig|1232189.3.peg.4273"/>
<reference evidence="1 2" key="2">
    <citation type="submission" date="2013-03" db="EMBL/GenBank/DDBJ databases">
        <title>Diversity in Clostridium botulinum.</title>
        <authorList>
            <person name="Timme R.E."/>
            <person name="Allard M."/>
            <person name="Luo Y."/>
            <person name="Strain E."/>
            <person name="Gonzalez-Escalona N."/>
            <person name="Brown E."/>
        </authorList>
    </citation>
    <scope>NUCLEOTIDE SEQUENCE [LARGE SCALE GENOMIC DNA]</scope>
    <source>
        <strain evidence="1 2">CFSAN001627</strain>
    </source>
</reference>
<sequence length="59" mass="7051">MIRKLLEQRGIKLTEAEFIEVMKITTDDINFNRITFKKYTVLNYVLDIAVRSSNILKRF</sequence>
<accession>M1ZNA4</accession>
<gene>
    <name evidence="1" type="ORF">CFSAN001627_27283</name>
</gene>